<dbReference type="EMBL" id="CAMGYJ010000006">
    <property type="protein sequence ID" value="CAI0432868.1"/>
    <property type="molecule type" value="Genomic_DNA"/>
</dbReference>
<keyword evidence="1" id="KW-0472">Membrane</keyword>
<name>A0AAV0LIG7_9ROSI</name>
<feature type="non-terminal residue" evidence="2">
    <location>
        <position position="1"/>
    </location>
</feature>
<keyword evidence="1" id="KW-0812">Transmembrane</keyword>
<gene>
    <name evidence="2" type="ORF">LITE_LOCUS23632</name>
</gene>
<dbReference type="Proteomes" id="UP001154282">
    <property type="component" value="Unassembled WGS sequence"/>
</dbReference>
<feature type="transmembrane region" description="Helical" evidence="1">
    <location>
        <begin position="7"/>
        <end position="26"/>
    </location>
</feature>
<keyword evidence="1" id="KW-1133">Transmembrane helix</keyword>
<organism evidence="2 3">
    <name type="scientific">Linum tenue</name>
    <dbReference type="NCBI Taxonomy" id="586396"/>
    <lineage>
        <taxon>Eukaryota</taxon>
        <taxon>Viridiplantae</taxon>
        <taxon>Streptophyta</taxon>
        <taxon>Embryophyta</taxon>
        <taxon>Tracheophyta</taxon>
        <taxon>Spermatophyta</taxon>
        <taxon>Magnoliopsida</taxon>
        <taxon>eudicotyledons</taxon>
        <taxon>Gunneridae</taxon>
        <taxon>Pentapetalae</taxon>
        <taxon>rosids</taxon>
        <taxon>fabids</taxon>
        <taxon>Malpighiales</taxon>
        <taxon>Linaceae</taxon>
        <taxon>Linum</taxon>
    </lineage>
</organism>
<sequence length="76" mass="8885">GHYLMKVAFMLVCLCFTRFFYIALWLESLCTIQLGCGESNSQQVLNQKRHLEEKMKKTTKLKSKGSCKKCTRYVLE</sequence>
<accession>A0AAV0LIG7</accession>
<dbReference type="AlphaFoldDB" id="A0AAV0LIG7"/>
<reference evidence="2" key="1">
    <citation type="submission" date="2022-08" db="EMBL/GenBank/DDBJ databases">
        <authorList>
            <person name="Gutierrez-Valencia J."/>
        </authorList>
    </citation>
    <scope>NUCLEOTIDE SEQUENCE</scope>
</reference>
<protein>
    <submittedName>
        <fullName evidence="2">Uncharacterized protein</fullName>
    </submittedName>
</protein>
<evidence type="ECO:0000313" key="2">
    <source>
        <dbReference type="EMBL" id="CAI0432868.1"/>
    </source>
</evidence>
<evidence type="ECO:0000256" key="1">
    <source>
        <dbReference type="SAM" id="Phobius"/>
    </source>
</evidence>
<comment type="caution">
    <text evidence="2">The sequence shown here is derived from an EMBL/GenBank/DDBJ whole genome shotgun (WGS) entry which is preliminary data.</text>
</comment>
<keyword evidence="3" id="KW-1185">Reference proteome</keyword>
<proteinExistence type="predicted"/>
<evidence type="ECO:0000313" key="3">
    <source>
        <dbReference type="Proteomes" id="UP001154282"/>
    </source>
</evidence>